<dbReference type="InterPro" id="IPR017896">
    <property type="entry name" value="4Fe4S_Fe-S-bd"/>
</dbReference>
<sequence length="303" mass="33296">MNYYNVDQDDAITQPGGKVARYARGRDYHRVMKRRMRRLVLQLTVELGDEFAARWYVDDGPMLDRAAAARAGLGWFGKNGNILTPTLGSWVLLGQIITDLPLVPDQPLVKTCGQCSRCIPSCPTDAIVAPYVVDNRRCISFLTIEHDGVIPIELRSAMGNLVFGCDICQEICPVNRKALATEDANFGRRDLSSLDLIELLEMTEQEFRQRFAGTPIMRAGWLGMRRNACIALGNSGDRAAAPALRSALHDPAAMVRQHAAWALGMVGGEAAREALNAAMATEADLRARDEIQLALGKEGSERI</sequence>
<dbReference type="InterPro" id="IPR004453">
    <property type="entry name" value="QueG"/>
</dbReference>
<dbReference type="EMBL" id="CASHTH010000810">
    <property type="protein sequence ID" value="CAI8007960.1"/>
    <property type="molecule type" value="Genomic_DNA"/>
</dbReference>
<keyword evidence="1" id="KW-0411">Iron-sulfur</keyword>
<dbReference type="InterPro" id="IPR011989">
    <property type="entry name" value="ARM-like"/>
</dbReference>
<comment type="caution">
    <text evidence="7">The sequence shown here is derived from an EMBL/GenBank/DDBJ whole genome shotgun (WGS) entry which is preliminary data.</text>
</comment>
<dbReference type="InterPro" id="IPR013542">
    <property type="entry name" value="QueG_DUF1730"/>
</dbReference>
<dbReference type="PANTHER" id="PTHR30002:SF4">
    <property type="entry name" value="EPOXYQUEUOSINE REDUCTASE"/>
    <property type="match status" value="1"/>
</dbReference>
<keyword evidence="1" id="KW-0004">4Fe-4S</keyword>
<organism evidence="7 8">
    <name type="scientific">Geodia barretti</name>
    <name type="common">Barrett's horny sponge</name>
    <dbReference type="NCBI Taxonomy" id="519541"/>
    <lineage>
        <taxon>Eukaryota</taxon>
        <taxon>Metazoa</taxon>
        <taxon>Porifera</taxon>
        <taxon>Demospongiae</taxon>
        <taxon>Heteroscleromorpha</taxon>
        <taxon>Tetractinellida</taxon>
        <taxon>Astrophorina</taxon>
        <taxon>Geodiidae</taxon>
        <taxon>Geodia</taxon>
    </lineage>
</organism>
<keyword evidence="5" id="KW-0560">Oxidoreductase</keyword>
<feature type="domain" description="4Fe-4S ferredoxin-type" evidence="6">
    <location>
        <begin position="99"/>
        <end position="132"/>
    </location>
</feature>
<dbReference type="GO" id="GO:0052693">
    <property type="term" value="F:epoxyqueuosine reductase activity"/>
    <property type="evidence" value="ECO:0007669"/>
    <property type="project" value="TreeGrafter"/>
</dbReference>
<evidence type="ECO:0000256" key="5">
    <source>
        <dbReference type="ARBA" id="ARBA00023002"/>
    </source>
</evidence>
<dbReference type="Gene3D" id="1.25.10.10">
    <property type="entry name" value="Leucine-rich Repeat Variant"/>
    <property type="match status" value="1"/>
</dbReference>
<dbReference type="PROSITE" id="PS51379">
    <property type="entry name" value="4FE4S_FER_2"/>
    <property type="match status" value="1"/>
</dbReference>
<dbReference type="SUPFAM" id="SSF48371">
    <property type="entry name" value="ARM repeat"/>
    <property type="match status" value="1"/>
</dbReference>
<dbReference type="InterPro" id="IPR004155">
    <property type="entry name" value="PBS_lyase_HEAT"/>
</dbReference>
<dbReference type="Pfam" id="PF13646">
    <property type="entry name" value="HEAT_2"/>
    <property type="match status" value="1"/>
</dbReference>
<keyword evidence="1" id="KW-0479">Metal-binding</keyword>
<dbReference type="NCBIfam" id="TIGR00276">
    <property type="entry name" value="tRNA epoxyqueuosine(34) reductase QueG"/>
    <property type="match status" value="1"/>
</dbReference>
<protein>
    <submittedName>
        <fullName evidence="7">Epoxyqueuosine reductase</fullName>
    </submittedName>
</protein>
<keyword evidence="8" id="KW-1185">Reference proteome</keyword>
<dbReference type="AlphaFoldDB" id="A0AA35WAU4"/>
<evidence type="ECO:0000256" key="3">
    <source>
        <dbReference type="ARBA" id="ARBA00022694"/>
    </source>
</evidence>
<dbReference type="SMART" id="SM00567">
    <property type="entry name" value="EZ_HEAT"/>
    <property type="match status" value="2"/>
</dbReference>
<proteinExistence type="predicted"/>
<name>A0AA35WAU4_GEOBA</name>
<dbReference type="PANTHER" id="PTHR30002">
    <property type="entry name" value="EPOXYQUEUOSINE REDUCTASE"/>
    <property type="match status" value="1"/>
</dbReference>
<evidence type="ECO:0000256" key="2">
    <source>
        <dbReference type="ARBA" id="ARBA00022490"/>
    </source>
</evidence>
<reference evidence="7" key="1">
    <citation type="submission" date="2023-03" db="EMBL/GenBank/DDBJ databases">
        <authorList>
            <person name="Steffen K."/>
            <person name="Cardenas P."/>
        </authorList>
    </citation>
    <scope>NUCLEOTIDE SEQUENCE</scope>
</reference>
<evidence type="ECO:0000313" key="8">
    <source>
        <dbReference type="Proteomes" id="UP001174909"/>
    </source>
</evidence>
<keyword evidence="2" id="KW-0963">Cytoplasm</keyword>
<dbReference type="Pfam" id="PF13484">
    <property type="entry name" value="Fer4_16"/>
    <property type="match status" value="1"/>
</dbReference>
<dbReference type="SUPFAM" id="SSF46548">
    <property type="entry name" value="alpha-helical ferredoxin"/>
    <property type="match status" value="1"/>
</dbReference>
<accession>A0AA35WAU4</accession>
<dbReference type="Pfam" id="PF08331">
    <property type="entry name" value="QueG_DUF1730"/>
    <property type="match status" value="1"/>
</dbReference>
<dbReference type="Proteomes" id="UP001174909">
    <property type="component" value="Unassembled WGS sequence"/>
</dbReference>
<evidence type="ECO:0000313" key="7">
    <source>
        <dbReference type="EMBL" id="CAI8007960.1"/>
    </source>
</evidence>
<keyword evidence="1" id="KW-0408">Iron</keyword>
<dbReference type="GO" id="GO:0051539">
    <property type="term" value="F:4 iron, 4 sulfur cluster binding"/>
    <property type="evidence" value="ECO:0007669"/>
    <property type="project" value="UniProtKB-KW"/>
</dbReference>
<evidence type="ECO:0000256" key="1">
    <source>
        <dbReference type="ARBA" id="ARBA00022485"/>
    </source>
</evidence>
<keyword evidence="4" id="KW-0671">Queuosine biosynthesis</keyword>
<evidence type="ECO:0000256" key="4">
    <source>
        <dbReference type="ARBA" id="ARBA00022785"/>
    </source>
</evidence>
<dbReference type="PROSITE" id="PS00198">
    <property type="entry name" value="4FE4S_FER_1"/>
    <property type="match status" value="1"/>
</dbReference>
<dbReference type="GO" id="GO:0008616">
    <property type="term" value="P:tRNA queuosine(34) biosynthetic process"/>
    <property type="evidence" value="ECO:0007669"/>
    <property type="project" value="UniProtKB-KW"/>
</dbReference>
<dbReference type="Gene3D" id="3.30.70.20">
    <property type="match status" value="1"/>
</dbReference>
<gene>
    <name evidence="7" type="ORF">GBAR_LOCUS5504</name>
</gene>
<keyword evidence="3" id="KW-0819">tRNA processing</keyword>
<dbReference type="InterPro" id="IPR017900">
    <property type="entry name" value="4Fe4S_Fe_S_CS"/>
</dbReference>
<dbReference type="InterPro" id="IPR016024">
    <property type="entry name" value="ARM-type_fold"/>
</dbReference>
<evidence type="ECO:0000259" key="6">
    <source>
        <dbReference type="PROSITE" id="PS51379"/>
    </source>
</evidence>